<feature type="compositionally biased region" description="Basic and acidic residues" evidence="1">
    <location>
        <begin position="145"/>
        <end position="159"/>
    </location>
</feature>
<feature type="compositionally biased region" description="Low complexity" evidence="1">
    <location>
        <begin position="32"/>
        <end position="45"/>
    </location>
</feature>
<feature type="region of interest" description="Disordered" evidence="1">
    <location>
        <begin position="228"/>
        <end position="285"/>
    </location>
</feature>
<dbReference type="OrthoDB" id="4958603at2759"/>
<dbReference type="Proteomes" id="UP000748025">
    <property type="component" value="Unassembled WGS sequence"/>
</dbReference>
<evidence type="ECO:0000313" key="2">
    <source>
        <dbReference type="EMBL" id="KAG6014799.1"/>
    </source>
</evidence>
<feature type="compositionally biased region" description="Low complexity" evidence="1">
    <location>
        <begin position="189"/>
        <end position="200"/>
    </location>
</feature>
<dbReference type="Gene3D" id="1.25.10.10">
    <property type="entry name" value="Leucine-rich Repeat Variant"/>
    <property type="match status" value="1"/>
</dbReference>
<feature type="compositionally biased region" description="Polar residues" evidence="1">
    <location>
        <begin position="177"/>
        <end position="188"/>
    </location>
</feature>
<proteinExistence type="predicted"/>
<evidence type="ECO:0000313" key="3">
    <source>
        <dbReference type="Proteomes" id="UP000748025"/>
    </source>
</evidence>
<dbReference type="AlphaFoldDB" id="A0A9P7NGD0"/>
<feature type="compositionally biased region" description="Basic residues" evidence="1">
    <location>
        <begin position="160"/>
        <end position="169"/>
    </location>
</feature>
<feature type="region of interest" description="Disordered" evidence="1">
    <location>
        <begin position="371"/>
        <end position="394"/>
    </location>
</feature>
<feature type="compositionally biased region" description="Low complexity" evidence="1">
    <location>
        <begin position="53"/>
        <end position="62"/>
    </location>
</feature>
<feature type="compositionally biased region" description="Low complexity" evidence="1">
    <location>
        <begin position="81"/>
        <end position="103"/>
    </location>
</feature>
<accession>A0A9P7NGD0</accession>
<feature type="compositionally biased region" description="Low complexity" evidence="1">
    <location>
        <begin position="230"/>
        <end position="243"/>
    </location>
</feature>
<feature type="region of interest" description="Disordered" evidence="1">
    <location>
        <begin position="1"/>
        <end position="216"/>
    </location>
</feature>
<evidence type="ECO:0008006" key="4">
    <source>
        <dbReference type="Google" id="ProtNLM"/>
    </source>
</evidence>
<sequence length="636" mass="68599">MADLDATAQKLLNKDANNPNSPKKSDPPARPGLGLSKSTMSSSKLSLRETMLAQKKAAMAAKNLPVRPGSAMAHISSPTRNTTSNAPTHHSTTSTTSTKSAAPRNRPESTLSVNAGGMSVAPMRPNRRRPEMAARPATAGPYSVRDLHGMEADSPESIKSKHASPRHPVKTVVTPKKTMSNNIRPTHQSRASESSIASPSLRQSTSKHLVSSPRVGSPIITLTRHAQTFPASSSLSSSSSSSSPAPPAPVFGASPRPNQEEPEDDHVDDDLGGHEDGGHDDDIDGQVVPQLADLHMSPPKEDAATAPFPETSSEVAPPASPAVSTYDDKPKLEPRVEPVMPALKVYEDPFTDESGPATAKPTFTIPVLEDKPVNEDAGSLPDQLDSPEKTRQNSKLLDSGIAKIKNRNLEVHGFRKLQSLLRDSRTVFADEKFEALLLGLFQYLSDPLPGVAPEKVQDVKAQVLSTIKLLLKKERDRFQPHVSKGLESLLETRGAYDTRAHVVSGLELLADELVTIGDGSEMVVVLSNRLQACSDATVQGSRTLSMGLHVLKEMMDKRTDFTPSDQEVLQLTALSSRCLESADSGVRMDAVKFCVSLHERVGDVGFWTAMSDMKEDPKSLLTYYIVKRQRELGVTA</sequence>
<gene>
    <name evidence="2" type="ORF">E4U43_006101</name>
</gene>
<dbReference type="InterPro" id="IPR011989">
    <property type="entry name" value="ARM-like"/>
</dbReference>
<protein>
    <recommendedName>
        <fullName evidence="4">Protein STU1</fullName>
    </recommendedName>
</protein>
<evidence type="ECO:0000256" key="1">
    <source>
        <dbReference type="SAM" id="MobiDB-lite"/>
    </source>
</evidence>
<dbReference type="EMBL" id="SRPW01000413">
    <property type="protein sequence ID" value="KAG6014799.1"/>
    <property type="molecule type" value="Genomic_DNA"/>
</dbReference>
<feature type="region of interest" description="Disordered" evidence="1">
    <location>
        <begin position="297"/>
        <end position="332"/>
    </location>
</feature>
<keyword evidence="3" id="KW-1185">Reference proteome</keyword>
<comment type="caution">
    <text evidence="2">The sequence shown here is derived from an EMBL/GenBank/DDBJ whole genome shotgun (WGS) entry which is preliminary data.</text>
</comment>
<reference evidence="2" key="1">
    <citation type="journal article" date="2020" name="bioRxiv">
        <title>Whole genome comparisons of ergot fungi reveals the divergence and evolution of species within the genus Claviceps are the result of varying mechanisms driving genome evolution and host range expansion.</title>
        <authorList>
            <person name="Wyka S.A."/>
            <person name="Mondo S.J."/>
            <person name="Liu M."/>
            <person name="Dettman J."/>
            <person name="Nalam V."/>
            <person name="Broders K.D."/>
        </authorList>
    </citation>
    <scope>NUCLEOTIDE SEQUENCE</scope>
    <source>
        <strain evidence="2">CCC 602</strain>
    </source>
</reference>
<name>A0A9P7NGD0_9HYPO</name>
<organism evidence="2 3">
    <name type="scientific">Claviceps pusilla</name>
    <dbReference type="NCBI Taxonomy" id="123648"/>
    <lineage>
        <taxon>Eukaryota</taxon>
        <taxon>Fungi</taxon>
        <taxon>Dikarya</taxon>
        <taxon>Ascomycota</taxon>
        <taxon>Pezizomycotina</taxon>
        <taxon>Sordariomycetes</taxon>
        <taxon>Hypocreomycetidae</taxon>
        <taxon>Hypocreales</taxon>
        <taxon>Clavicipitaceae</taxon>
        <taxon>Claviceps</taxon>
    </lineage>
</organism>